<reference evidence="1" key="1">
    <citation type="submission" date="2021-01" db="EMBL/GenBank/DDBJ databases">
        <title>Whole genome shotgun sequence of Virgisporangium aliadipatigenens NBRC 105644.</title>
        <authorList>
            <person name="Komaki H."/>
            <person name="Tamura T."/>
        </authorList>
    </citation>
    <scope>NUCLEOTIDE SEQUENCE</scope>
    <source>
        <strain evidence="1">NBRC 105644</strain>
    </source>
</reference>
<name>A0A8J3YQ04_9ACTN</name>
<dbReference type="EMBL" id="BOPF01000020">
    <property type="protein sequence ID" value="GIJ48352.1"/>
    <property type="molecule type" value="Genomic_DNA"/>
</dbReference>
<dbReference type="Proteomes" id="UP000619260">
    <property type="component" value="Unassembled WGS sequence"/>
</dbReference>
<protein>
    <submittedName>
        <fullName evidence="1">Uncharacterized protein</fullName>
    </submittedName>
</protein>
<organism evidence="1 2">
    <name type="scientific">Virgisporangium aliadipatigenens</name>
    <dbReference type="NCBI Taxonomy" id="741659"/>
    <lineage>
        <taxon>Bacteria</taxon>
        <taxon>Bacillati</taxon>
        <taxon>Actinomycetota</taxon>
        <taxon>Actinomycetes</taxon>
        <taxon>Micromonosporales</taxon>
        <taxon>Micromonosporaceae</taxon>
        <taxon>Virgisporangium</taxon>
    </lineage>
</organism>
<dbReference type="AlphaFoldDB" id="A0A8J3YQ04"/>
<gene>
    <name evidence="1" type="ORF">Val02_52380</name>
</gene>
<comment type="caution">
    <text evidence="1">The sequence shown here is derived from an EMBL/GenBank/DDBJ whole genome shotgun (WGS) entry which is preliminary data.</text>
</comment>
<sequence>MARVVSPTRPVLSDGTDLTVHDADRLAAVAARLNNRPRKRLGPADTDIIIADLKATVT</sequence>
<keyword evidence="2" id="KW-1185">Reference proteome</keyword>
<evidence type="ECO:0000313" key="2">
    <source>
        <dbReference type="Proteomes" id="UP000619260"/>
    </source>
</evidence>
<accession>A0A8J3YQ04</accession>
<proteinExistence type="predicted"/>
<evidence type="ECO:0000313" key="1">
    <source>
        <dbReference type="EMBL" id="GIJ48352.1"/>
    </source>
</evidence>